<evidence type="ECO:0000313" key="9">
    <source>
        <dbReference type="Proteomes" id="UP000290191"/>
    </source>
</evidence>
<dbReference type="SUPFAM" id="SSF103190">
    <property type="entry name" value="Sensory domain-like"/>
    <property type="match status" value="1"/>
</dbReference>
<feature type="domain" description="HAMP" evidence="7">
    <location>
        <begin position="318"/>
        <end position="371"/>
    </location>
</feature>
<dbReference type="CDD" id="cd06225">
    <property type="entry name" value="HAMP"/>
    <property type="match status" value="1"/>
</dbReference>
<feature type="transmembrane region" description="Helical" evidence="5">
    <location>
        <begin position="12"/>
        <end position="33"/>
    </location>
</feature>
<evidence type="ECO:0000259" key="6">
    <source>
        <dbReference type="PROSITE" id="PS50111"/>
    </source>
</evidence>
<dbReference type="EMBL" id="PDKO01000016">
    <property type="protein sequence ID" value="RXJ61392.1"/>
    <property type="molecule type" value="Genomic_DNA"/>
</dbReference>
<evidence type="ECO:0000256" key="3">
    <source>
        <dbReference type="PROSITE-ProRule" id="PRU00284"/>
    </source>
</evidence>
<keyword evidence="9" id="KW-1185">Reference proteome</keyword>
<evidence type="ECO:0000256" key="2">
    <source>
        <dbReference type="ARBA" id="ARBA00029447"/>
    </source>
</evidence>
<dbReference type="Gene3D" id="1.20.120.30">
    <property type="entry name" value="Aspartate receptor, ligand-binding domain"/>
    <property type="match status" value="1"/>
</dbReference>
<dbReference type="GO" id="GO:0006935">
    <property type="term" value="P:chemotaxis"/>
    <property type="evidence" value="ECO:0007669"/>
    <property type="project" value="UniProtKB-KW"/>
</dbReference>
<dbReference type="InterPro" id="IPR025991">
    <property type="entry name" value="Chemoreceptor_zinc-bind_dom"/>
</dbReference>
<proteinExistence type="inferred from homology"/>
<dbReference type="SMART" id="SM00304">
    <property type="entry name" value="HAMP"/>
    <property type="match status" value="1"/>
</dbReference>
<evidence type="ECO:0000259" key="7">
    <source>
        <dbReference type="PROSITE" id="PS50885"/>
    </source>
</evidence>
<dbReference type="Pfam" id="PF00015">
    <property type="entry name" value="MCPsignal"/>
    <property type="match status" value="1"/>
</dbReference>
<dbReference type="GO" id="GO:0016020">
    <property type="term" value="C:membrane"/>
    <property type="evidence" value="ECO:0007669"/>
    <property type="project" value="InterPro"/>
</dbReference>
<keyword evidence="3" id="KW-0807">Transducer</keyword>
<dbReference type="Gene3D" id="3.30.450.20">
    <property type="entry name" value="PAS domain"/>
    <property type="match status" value="1"/>
</dbReference>
<sequence length="903" mass="101269">MNNWSIGNKLNLSILISSIAGLVIAFGIFSFYLNNVKVNVYKESSSNMNSIVKQKLSAKEEICISNAVSIANDGKIIEALKSRDREGLISIMQKLSKDFKNNTNFKNIKVHIHDDKGDSFLRSWNPKSFGDNLLKREAVLSVHTNKKAVVGTEIGISNVNLVGVAPIIKDDEFIGSIEFKAGYNSIVKDINRYYHSNLLMLLDKNIVKNSTVLSKLKTIGSYALNQKNYNEDFAEYISTLNLKELEKNTYHVDDKYFVTLSPIIDFSGEKIGYYVIGENSKYIKESVSHAQKIVYIAVVLIVAILIIISLIIALFSRKIIIKPLKELDKAITDINNNSNTSNRVDVQREDEIGTVAKNFNKYLDKIEEGIKKDTKVIEEAIDIVHKAKEGFYTYDIKEVANSVQVEELKQKVNEMLKVTKDNLSLITNALIEYGNARYNYKIDAKSSGNVGSLIKGTNALGTSVSEILSMVDNTGKRLSSNAEELAATSEQLSASSLQQAASLEETAAAIEEITSTITQTDEKTKRMLTISKEMEDTSHQDDELAHKTGKSMEDINQATNDIVDAITIIDQIAFQTNILSLNAAVEAATAGEAGKGFAVVAQEVRNLANRSAEAAKQIKELVDFAQEKTKEGKSTADKMVESFNFLNSKVSEVAHLVNDVSDASHEQRLGMDQINDAINQLDKATQENANASESVSQKAMALSELSSQLVSIVNRTTFDKSRENSVCDVNLVFDTTKLKLDHISFKENNFEKVGNGQNWHVKDHHECDLGKWIEKHSNEVYTKNQDWQDLLKAHENVHKGVQEYIDVDSKDKKDARLYDIAKNIEDNTSNVFKYIDKVKEHKCNEMRLKRGRDVVGKETKDPKVYHEKISKYKKDESLHDRVSKNGTVTLKEEKNDDEQWESF</sequence>
<reference evidence="8 9" key="1">
    <citation type="submission" date="2017-10" db="EMBL/GenBank/DDBJ databases">
        <title>Genomics of the genus Arcobacter.</title>
        <authorList>
            <person name="Perez-Cataluna A."/>
            <person name="Figueras M.J."/>
        </authorList>
    </citation>
    <scope>NUCLEOTIDE SEQUENCE [LARGE SCALE GENOMIC DNA]</scope>
    <source>
        <strain evidence="8 9">DSM 24636</strain>
    </source>
</reference>
<dbReference type="SUPFAM" id="SSF58104">
    <property type="entry name" value="Methyl-accepting chemotaxis protein (MCP) signaling domain"/>
    <property type="match status" value="1"/>
</dbReference>
<dbReference type="PANTHER" id="PTHR43531">
    <property type="entry name" value="PROTEIN ICFG"/>
    <property type="match status" value="1"/>
</dbReference>
<comment type="similarity">
    <text evidence="2">Belongs to the methyl-accepting chemotaxis (MCP) protein family.</text>
</comment>
<comment type="caution">
    <text evidence="8">The sequence shown here is derived from an EMBL/GenBank/DDBJ whole genome shotgun (WGS) entry which is preliminary data.</text>
</comment>
<keyword evidence="5" id="KW-0472">Membrane</keyword>
<keyword evidence="5" id="KW-1133">Transmembrane helix</keyword>
<dbReference type="SMART" id="SM00283">
    <property type="entry name" value="MA"/>
    <property type="match status" value="1"/>
</dbReference>
<dbReference type="InterPro" id="IPR003660">
    <property type="entry name" value="HAMP_dom"/>
</dbReference>
<gene>
    <name evidence="8" type="ORF">CRV06_14000</name>
</gene>
<feature type="transmembrane region" description="Helical" evidence="5">
    <location>
        <begin position="293"/>
        <end position="315"/>
    </location>
</feature>
<dbReference type="Gene3D" id="6.10.340.10">
    <property type="match status" value="1"/>
</dbReference>
<dbReference type="InterPro" id="IPR004089">
    <property type="entry name" value="MCPsignal_dom"/>
</dbReference>
<dbReference type="GO" id="GO:0007165">
    <property type="term" value="P:signal transduction"/>
    <property type="evidence" value="ECO:0007669"/>
    <property type="project" value="UniProtKB-KW"/>
</dbReference>
<dbReference type="RefSeq" id="WP_129082947.1">
    <property type="nucleotide sequence ID" value="NZ_CP041070.1"/>
</dbReference>
<dbReference type="InterPro" id="IPR051310">
    <property type="entry name" value="MCP_chemotaxis"/>
</dbReference>
<evidence type="ECO:0000256" key="4">
    <source>
        <dbReference type="SAM" id="MobiDB-lite"/>
    </source>
</evidence>
<dbReference type="PROSITE" id="PS50885">
    <property type="entry name" value="HAMP"/>
    <property type="match status" value="1"/>
</dbReference>
<protein>
    <submittedName>
        <fullName evidence="8">Chemotaxis protein</fullName>
    </submittedName>
</protein>
<dbReference type="CDD" id="cd11386">
    <property type="entry name" value="MCP_signal"/>
    <property type="match status" value="1"/>
</dbReference>
<evidence type="ECO:0000256" key="1">
    <source>
        <dbReference type="ARBA" id="ARBA00022500"/>
    </source>
</evidence>
<dbReference type="InterPro" id="IPR029151">
    <property type="entry name" value="Sensor-like_sf"/>
</dbReference>
<dbReference type="Proteomes" id="UP000290191">
    <property type="component" value="Unassembled WGS sequence"/>
</dbReference>
<evidence type="ECO:0000256" key="5">
    <source>
        <dbReference type="SAM" id="Phobius"/>
    </source>
</evidence>
<evidence type="ECO:0000313" key="8">
    <source>
        <dbReference type="EMBL" id="RXJ61392.1"/>
    </source>
</evidence>
<dbReference type="Pfam" id="PF13682">
    <property type="entry name" value="CZB"/>
    <property type="match status" value="1"/>
</dbReference>
<organism evidence="8 9">
    <name type="scientific">Halarcobacter anaerophilus</name>
    <dbReference type="NCBI Taxonomy" id="877500"/>
    <lineage>
        <taxon>Bacteria</taxon>
        <taxon>Pseudomonadati</taxon>
        <taxon>Campylobacterota</taxon>
        <taxon>Epsilonproteobacteria</taxon>
        <taxon>Campylobacterales</taxon>
        <taxon>Arcobacteraceae</taxon>
        <taxon>Halarcobacter</taxon>
    </lineage>
</organism>
<feature type="domain" description="Methyl-accepting transducer" evidence="6">
    <location>
        <begin position="474"/>
        <end position="703"/>
    </location>
</feature>
<feature type="region of interest" description="Disordered" evidence="4">
    <location>
        <begin position="875"/>
        <end position="903"/>
    </location>
</feature>
<dbReference type="Pfam" id="PF14827">
    <property type="entry name" value="dCache_3"/>
    <property type="match status" value="1"/>
</dbReference>
<dbReference type="Pfam" id="PF00672">
    <property type="entry name" value="HAMP"/>
    <property type="match status" value="1"/>
</dbReference>
<dbReference type="AlphaFoldDB" id="A0A4Q0XVE8"/>
<accession>A0A4Q0XVE8</accession>
<name>A0A4Q0XVE8_9BACT</name>
<dbReference type="PROSITE" id="PS50111">
    <property type="entry name" value="CHEMOTAXIS_TRANSDUC_2"/>
    <property type="match status" value="1"/>
</dbReference>
<keyword evidence="1" id="KW-0145">Chemotaxis</keyword>
<dbReference type="InterPro" id="IPR029150">
    <property type="entry name" value="dCache_3"/>
</dbReference>
<keyword evidence="5" id="KW-0812">Transmembrane</keyword>
<dbReference type="OrthoDB" id="9765597at2"/>
<dbReference type="PANTHER" id="PTHR43531:SF11">
    <property type="entry name" value="METHYL-ACCEPTING CHEMOTAXIS PROTEIN 3"/>
    <property type="match status" value="1"/>
</dbReference>
<dbReference type="STRING" id="877500.GCA_000935065_00918"/>
<dbReference type="Gene3D" id="1.10.287.950">
    <property type="entry name" value="Methyl-accepting chemotaxis protein"/>
    <property type="match status" value="1"/>
</dbReference>